<evidence type="ECO:0008006" key="3">
    <source>
        <dbReference type="Google" id="ProtNLM"/>
    </source>
</evidence>
<dbReference type="Proteomes" id="UP000198908">
    <property type="component" value="Unassembled WGS sequence"/>
</dbReference>
<gene>
    <name evidence="1" type="ORF">SAMN05421548_13249</name>
</gene>
<evidence type="ECO:0000313" key="1">
    <source>
        <dbReference type="EMBL" id="SDE08676.1"/>
    </source>
</evidence>
<keyword evidence="2" id="KW-1185">Reference proteome</keyword>
<organism evidence="1 2">
    <name type="scientific">Paraburkholderia lycopersici</name>
    <dbReference type="NCBI Taxonomy" id="416944"/>
    <lineage>
        <taxon>Bacteria</taxon>
        <taxon>Pseudomonadati</taxon>
        <taxon>Pseudomonadota</taxon>
        <taxon>Betaproteobacteria</taxon>
        <taxon>Burkholderiales</taxon>
        <taxon>Burkholderiaceae</taxon>
        <taxon>Paraburkholderia</taxon>
    </lineage>
</organism>
<evidence type="ECO:0000313" key="2">
    <source>
        <dbReference type="Proteomes" id="UP000198908"/>
    </source>
</evidence>
<dbReference type="OrthoDB" id="9103742at2"/>
<dbReference type="RefSeq" id="WP_092004007.1">
    <property type="nucleotide sequence ID" value="NZ_FMYQ01000032.1"/>
</dbReference>
<accession>A0A1G7A465</accession>
<name>A0A1G7A465_9BURK</name>
<dbReference type="AlphaFoldDB" id="A0A1G7A465"/>
<proteinExistence type="predicted"/>
<dbReference type="EMBL" id="FMYQ01000032">
    <property type="protein sequence ID" value="SDE08676.1"/>
    <property type="molecule type" value="Genomic_DNA"/>
</dbReference>
<reference evidence="2" key="1">
    <citation type="submission" date="2016-09" db="EMBL/GenBank/DDBJ databases">
        <authorList>
            <person name="Varghese N."/>
            <person name="Submissions S."/>
        </authorList>
    </citation>
    <scope>NUCLEOTIDE SEQUENCE [LARGE SCALE GENOMIC DNA]</scope>
    <source>
        <strain evidence="2">TNe-862</strain>
    </source>
</reference>
<dbReference type="STRING" id="416944.SAMN05421548_13249"/>
<protein>
    <recommendedName>
        <fullName evidence="3">XRE family transcriptional regulator</fullName>
    </recommendedName>
</protein>
<sequence length="71" mass="8271">MSIITSIRTELLARKGNWRKICSDTNLSYWWLTKFAQGRISNPGTVNLEILKTYLEKEGAILRQGEERDEQ</sequence>